<dbReference type="Gene3D" id="4.10.280.10">
    <property type="entry name" value="Helix-loop-helix DNA-binding domain"/>
    <property type="match status" value="1"/>
</dbReference>
<dbReference type="EMBL" id="JAYJLD010000002">
    <property type="protein sequence ID" value="MEB3100555.1"/>
    <property type="molecule type" value="Genomic_DNA"/>
</dbReference>
<dbReference type="Pfam" id="PF09388">
    <property type="entry name" value="SpoOE-like"/>
    <property type="match status" value="1"/>
</dbReference>
<reference evidence="1" key="1">
    <citation type="submission" date="2023-12" db="EMBL/GenBank/DDBJ databases">
        <title>Fervidustalea candida gen. nov., sp. nov., a novel member of the family Paenibacillaceae isolated from a geothermal area.</title>
        <authorList>
            <person name="Li W.-J."/>
            <person name="Jiao J.-Y."/>
            <person name="Chen Y."/>
        </authorList>
    </citation>
    <scope>NUCLEOTIDE SEQUENCE</scope>
    <source>
        <strain evidence="1">SYSU GA230002</strain>
    </source>
</reference>
<accession>A0ABU5ZDH1</accession>
<dbReference type="InterPro" id="IPR037208">
    <property type="entry name" value="Spo0E-like_sf"/>
</dbReference>
<dbReference type="RefSeq" id="WP_371752660.1">
    <property type="nucleotide sequence ID" value="NZ_JAYJLD010000002.1"/>
</dbReference>
<proteinExistence type="predicted"/>
<organism evidence="1 2">
    <name type="scientific">Ferviditalea candida</name>
    <dbReference type="NCBI Taxonomy" id="3108399"/>
    <lineage>
        <taxon>Bacteria</taxon>
        <taxon>Bacillati</taxon>
        <taxon>Bacillota</taxon>
        <taxon>Bacilli</taxon>
        <taxon>Bacillales</taxon>
        <taxon>Paenibacillaceae</taxon>
        <taxon>Ferviditalea</taxon>
    </lineage>
</organism>
<sequence length="53" mass="6111">MKNLLHLIEDARSQLSDIAFFKSELTDHEVVAVSRQLDALIVEYLKHMNKKTA</sequence>
<protein>
    <submittedName>
        <fullName evidence="1">Aspartyl-phosphate phosphatase Spo0E family protein</fullName>
    </submittedName>
</protein>
<dbReference type="SUPFAM" id="SSF140500">
    <property type="entry name" value="BAS1536-like"/>
    <property type="match status" value="1"/>
</dbReference>
<keyword evidence="2" id="KW-1185">Reference proteome</keyword>
<dbReference type="InterPro" id="IPR018540">
    <property type="entry name" value="Spo0E-like"/>
</dbReference>
<comment type="caution">
    <text evidence="1">The sequence shown here is derived from an EMBL/GenBank/DDBJ whole genome shotgun (WGS) entry which is preliminary data.</text>
</comment>
<dbReference type="InterPro" id="IPR036638">
    <property type="entry name" value="HLH_DNA-bd_sf"/>
</dbReference>
<evidence type="ECO:0000313" key="2">
    <source>
        <dbReference type="Proteomes" id="UP001310386"/>
    </source>
</evidence>
<dbReference type="Proteomes" id="UP001310386">
    <property type="component" value="Unassembled WGS sequence"/>
</dbReference>
<gene>
    <name evidence="1" type="ORF">VF724_02635</name>
</gene>
<name>A0ABU5ZDH1_9BACL</name>
<evidence type="ECO:0000313" key="1">
    <source>
        <dbReference type="EMBL" id="MEB3100555.1"/>
    </source>
</evidence>